<dbReference type="PANTHER" id="PTHR10281">
    <property type="entry name" value="MEMBRANE-ASSOCIATED PROGESTERONE RECEPTOR COMPONENT-RELATED"/>
    <property type="match status" value="1"/>
</dbReference>
<keyword evidence="3" id="KW-0479">Metal-binding</keyword>
<dbReference type="AlphaFoldDB" id="A0A8H5CK63"/>
<feature type="chain" id="PRO_5034431340" description="Cytochrome b5 heme-binding domain-containing protein" evidence="7">
    <location>
        <begin position="32"/>
        <end position="166"/>
    </location>
</feature>
<evidence type="ECO:0000256" key="6">
    <source>
        <dbReference type="ARBA" id="ARBA00038357"/>
    </source>
</evidence>
<feature type="domain" description="Cytochrome b5 heme-binding" evidence="8">
    <location>
        <begin position="60"/>
        <end position="161"/>
    </location>
</feature>
<evidence type="ECO:0000259" key="8">
    <source>
        <dbReference type="SMART" id="SM01117"/>
    </source>
</evidence>
<evidence type="ECO:0000256" key="7">
    <source>
        <dbReference type="SAM" id="SignalP"/>
    </source>
</evidence>
<dbReference type="Pfam" id="PF00173">
    <property type="entry name" value="Cyt-b5"/>
    <property type="match status" value="1"/>
</dbReference>
<dbReference type="GO" id="GO:0016020">
    <property type="term" value="C:membrane"/>
    <property type="evidence" value="ECO:0007669"/>
    <property type="project" value="TreeGrafter"/>
</dbReference>
<keyword evidence="4" id="KW-0256">Endoplasmic reticulum</keyword>
<accession>A0A8H5CK63</accession>
<dbReference type="GO" id="GO:0005783">
    <property type="term" value="C:endoplasmic reticulum"/>
    <property type="evidence" value="ECO:0007669"/>
    <property type="project" value="UniProtKB-SubCell"/>
</dbReference>
<dbReference type="Gene3D" id="3.10.120.10">
    <property type="entry name" value="Cytochrome b5-like heme/steroid binding domain"/>
    <property type="match status" value="1"/>
</dbReference>
<evidence type="ECO:0000313" key="10">
    <source>
        <dbReference type="Proteomes" id="UP000559256"/>
    </source>
</evidence>
<dbReference type="SUPFAM" id="SSF55856">
    <property type="entry name" value="Cytochrome b5-like heme/steroid binding domain"/>
    <property type="match status" value="1"/>
</dbReference>
<dbReference type="PANTHER" id="PTHR10281:SF72">
    <property type="entry name" value="NEUDESIN"/>
    <property type="match status" value="1"/>
</dbReference>
<organism evidence="9 10">
    <name type="scientific">Tetrapyrgos nigripes</name>
    <dbReference type="NCBI Taxonomy" id="182062"/>
    <lineage>
        <taxon>Eukaryota</taxon>
        <taxon>Fungi</taxon>
        <taxon>Dikarya</taxon>
        <taxon>Basidiomycota</taxon>
        <taxon>Agaricomycotina</taxon>
        <taxon>Agaricomycetes</taxon>
        <taxon>Agaricomycetidae</taxon>
        <taxon>Agaricales</taxon>
        <taxon>Marasmiineae</taxon>
        <taxon>Marasmiaceae</taxon>
        <taxon>Tetrapyrgos</taxon>
    </lineage>
</organism>
<keyword evidence="2" id="KW-0349">Heme</keyword>
<keyword evidence="10" id="KW-1185">Reference proteome</keyword>
<dbReference type="InterPro" id="IPR050577">
    <property type="entry name" value="MAPR/NEUFC/NENF-like"/>
</dbReference>
<evidence type="ECO:0000256" key="4">
    <source>
        <dbReference type="ARBA" id="ARBA00022824"/>
    </source>
</evidence>
<sequence length="166" mass="18751">MSFSLDTPINTALFLFILYSVQRIVFPSASATPKSTPREFKSGYSWMPKAHPPTVLFKTYTPKTLEPFNGKDNERILLAINGQVFDVTAGRNFYGPNGMYGNFAGRDASRGMAKQSFDLEMLTPLDQPLDKLQDLTQDEIDNMKGWIEHFTNKYIVCGRLVENNAL</sequence>
<comment type="caution">
    <text evidence="9">The sequence shown here is derived from an EMBL/GenBank/DDBJ whole genome shotgun (WGS) entry which is preliminary data.</text>
</comment>
<evidence type="ECO:0000256" key="5">
    <source>
        <dbReference type="ARBA" id="ARBA00023004"/>
    </source>
</evidence>
<dbReference type="InterPro" id="IPR001199">
    <property type="entry name" value="Cyt_B5-like_heme/steroid-bd"/>
</dbReference>
<evidence type="ECO:0000256" key="2">
    <source>
        <dbReference type="ARBA" id="ARBA00022617"/>
    </source>
</evidence>
<feature type="signal peptide" evidence="7">
    <location>
        <begin position="1"/>
        <end position="31"/>
    </location>
</feature>
<name>A0A8H5CK63_9AGAR</name>
<dbReference type="Proteomes" id="UP000559256">
    <property type="component" value="Unassembled WGS sequence"/>
</dbReference>
<evidence type="ECO:0000313" key="9">
    <source>
        <dbReference type="EMBL" id="KAF5342978.1"/>
    </source>
</evidence>
<gene>
    <name evidence="9" type="ORF">D9758_013677</name>
</gene>
<reference evidence="9 10" key="1">
    <citation type="journal article" date="2020" name="ISME J.">
        <title>Uncovering the hidden diversity of litter-decomposition mechanisms in mushroom-forming fungi.</title>
        <authorList>
            <person name="Floudas D."/>
            <person name="Bentzer J."/>
            <person name="Ahren D."/>
            <person name="Johansson T."/>
            <person name="Persson P."/>
            <person name="Tunlid A."/>
        </authorList>
    </citation>
    <scope>NUCLEOTIDE SEQUENCE [LARGE SCALE GENOMIC DNA]</scope>
    <source>
        <strain evidence="9 10">CBS 291.85</strain>
    </source>
</reference>
<dbReference type="GO" id="GO:0046872">
    <property type="term" value="F:metal ion binding"/>
    <property type="evidence" value="ECO:0007669"/>
    <property type="project" value="UniProtKB-KW"/>
</dbReference>
<evidence type="ECO:0000256" key="1">
    <source>
        <dbReference type="ARBA" id="ARBA00004240"/>
    </source>
</evidence>
<comment type="subcellular location">
    <subcellularLocation>
        <location evidence="1">Endoplasmic reticulum</location>
    </subcellularLocation>
</comment>
<protein>
    <recommendedName>
        <fullName evidence="8">Cytochrome b5 heme-binding domain-containing protein</fullName>
    </recommendedName>
</protein>
<keyword evidence="5" id="KW-0408">Iron</keyword>
<dbReference type="GO" id="GO:0020037">
    <property type="term" value="F:heme binding"/>
    <property type="evidence" value="ECO:0007669"/>
    <property type="project" value="UniProtKB-ARBA"/>
</dbReference>
<comment type="similarity">
    <text evidence="6">Belongs to the cytochrome b5 family. MAPR subfamily.</text>
</comment>
<dbReference type="EMBL" id="JAACJM010000151">
    <property type="protein sequence ID" value="KAF5342978.1"/>
    <property type="molecule type" value="Genomic_DNA"/>
</dbReference>
<proteinExistence type="inferred from homology"/>
<keyword evidence="7" id="KW-0732">Signal</keyword>
<dbReference type="SMART" id="SM01117">
    <property type="entry name" value="Cyt-b5"/>
    <property type="match status" value="1"/>
</dbReference>
<dbReference type="OrthoDB" id="547796at2759"/>
<dbReference type="InterPro" id="IPR036400">
    <property type="entry name" value="Cyt_B5-like_heme/steroid_sf"/>
</dbReference>
<dbReference type="FunFam" id="3.10.120.10:FF:000003">
    <property type="entry name" value="membrane-associated progesterone receptor component 1"/>
    <property type="match status" value="1"/>
</dbReference>
<evidence type="ECO:0000256" key="3">
    <source>
        <dbReference type="ARBA" id="ARBA00022723"/>
    </source>
</evidence>